<proteinExistence type="predicted"/>
<comment type="caution">
    <text evidence="1">The sequence shown here is derived from an EMBL/GenBank/DDBJ whole genome shotgun (WGS) entry which is preliminary data.</text>
</comment>
<sequence>MYPTTKRTMILSIFLFFSLLINVVYSWPIPDTGQNKCYDLEKEIPCPKTGEPFYGQDGNYNINPKSYIKLDEKGNDLPDDATSWGMVRDNITGLIWEVKTAQDNIKNYSDLHDADNQYTWYDSNPMTNMGNPGLSGNGTDTEDFILNLNNSNFAVFSV</sequence>
<dbReference type="AlphaFoldDB" id="A0A1V1P9M7"/>
<evidence type="ECO:0000313" key="1">
    <source>
        <dbReference type="EMBL" id="ETR71463.1"/>
    </source>
</evidence>
<name>A0A1V1P9M7_9BACT</name>
<protein>
    <submittedName>
        <fullName evidence="1">Uncharacterized protein</fullName>
    </submittedName>
</protein>
<gene>
    <name evidence="1" type="ORF">OMM_08103</name>
</gene>
<accession>A0A1V1P9M7</accession>
<reference evidence="2" key="1">
    <citation type="submission" date="2012-11" db="EMBL/GenBank/DDBJ databases">
        <authorList>
            <person name="Lucero-Rivera Y.E."/>
            <person name="Tovar-Ramirez D."/>
        </authorList>
    </citation>
    <scope>NUCLEOTIDE SEQUENCE [LARGE SCALE GENOMIC DNA]</scope>
    <source>
        <strain evidence="2">Araruama</strain>
    </source>
</reference>
<dbReference type="EMBL" id="ATBP01000265">
    <property type="protein sequence ID" value="ETR71463.1"/>
    <property type="molecule type" value="Genomic_DNA"/>
</dbReference>
<dbReference type="Proteomes" id="UP000189670">
    <property type="component" value="Unassembled WGS sequence"/>
</dbReference>
<organism evidence="1 2">
    <name type="scientific">Candidatus Magnetoglobus multicellularis str. Araruama</name>
    <dbReference type="NCBI Taxonomy" id="890399"/>
    <lineage>
        <taxon>Bacteria</taxon>
        <taxon>Pseudomonadati</taxon>
        <taxon>Thermodesulfobacteriota</taxon>
        <taxon>Desulfobacteria</taxon>
        <taxon>Desulfobacterales</taxon>
        <taxon>Desulfobacteraceae</taxon>
        <taxon>Candidatus Magnetoglobus</taxon>
    </lineage>
</organism>
<evidence type="ECO:0000313" key="2">
    <source>
        <dbReference type="Proteomes" id="UP000189670"/>
    </source>
</evidence>